<accession>A0A7V6DPZ2</accession>
<proteinExistence type="predicted"/>
<organism evidence="2">
    <name type="scientific">Desulfobacca acetoxidans</name>
    <dbReference type="NCBI Taxonomy" id="60893"/>
    <lineage>
        <taxon>Bacteria</taxon>
        <taxon>Pseudomonadati</taxon>
        <taxon>Thermodesulfobacteriota</taxon>
        <taxon>Desulfobaccia</taxon>
        <taxon>Desulfobaccales</taxon>
        <taxon>Desulfobaccaceae</taxon>
        <taxon>Desulfobacca</taxon>
    </lineage>
</organism>
<keyword evidence="1" id="KW-0175">Coiled coil</keyword>
<dbReference type="AlphaFoldDB" id="A0A7V6DPZ2"/>
<gene>
    <name evidence="2" type="ORF">ENV52_08025</name>
</gene>
<reference evidence="2" key="1">
    <citation type="journal article" date="2020" name="mSystems">
        <title>Genome- and Community-Level Interaction Insights into Carbon Utilization and Element Cycling Functions of Hydrothermarchaeota in Hydrothermal Sediment.</title>
        <authorList>
            <person name="Zhou Z."/>
            <person name="Liu Y."/>
            <person name="Xu W."/>
            <person name="Pan J."/>
            <person name="Luo Z.H."/>
            <person name="Li M."/>
        </authorList>
    </citation>
    <scope>NUCLEOTIDE SEQUENCE [LARGE SCALE GENOMIC DNA]</scope>
    <source>
        <strain evidence="2">SpSt-767</strain>
    </source>
</reference>
<protein>
    <submittedName>
        <fullName evidence="2">Uncharacterized protein</fullName>
    </submittedName>
</protein>
<feature type="coiled-coil region" evidence="1">
    <location>
        <begin position="51"/>
        <end position="85"/>
    </location>
</feature>
<evidence type="ECO:0000313" key="2">
    <source>
        <dbReference type="EMBL" id="HHS29631.1"/>
    </source>
</evidence>
<sequence>MAKRLTIGRNPLDTLVAESHLDAVVPDLVTSQPQAPAPLRPEEAGDLQSLLAAREAENQSLRQQVEKLKAQVQELKERLAQAEPRWVTLRRLGQ</sequence>
<name>A0A7V6DPZ2_9BACT</name>
<dbReference type="EMBL" id="DTGR01000132">
    <property type="protein sequence ID" value="HHS29631.1"/>
    <property type="molecule type" value="Genomic_DNA"/>
</dbReference>
<evidence type="ECO:0000256" key="1">
    <source>
        <dbReference type="SAM" id="Coils"/>
    </source>
</evidence>
<comment type="caution">
    <text evidence="2">The sequence shown here is derived from an EMBL/GenBank/DDBJ whole genome shotgun (WGS) entry which is preliminary data.</text>
</comment>